<dbReference type="InterPro" id="IPR032675">
    <property type="entry name" value="LRR_dom_sf"/>
</dbReference>
<gene>
    <name evidence="2" type="ORF">EST38_g3442</name>
</gene>
<evidence type="ECO:0000256" key="1">
    <source>
        <dbReference type="SAM" id="MobiDB-lite"/>
    </source>
</evidence>
<name>A0A4Q2DS16_9AGAR</name>
<dbReference type="EMBL" id="SDEE01000072">
    <property type="protein sequence ID" value="RXW22416.1"/>
    <property type="molecule type" value="Genomic_DNA"/>
</dbReference>
<dbReference type="STRING" id="2316362.A0A4Q2DS16"/>
<evidence type="ECO:0000313" key="3">
    <source>
        <dbReference type="Proteomes" id="UP000290288"/>
    </source>
</evidence>
<reference evidence="2 3" key="1">
    <citation type="submission" date="2019-01" db="EMBL/GenBank/DDBJ databases">
        <title>Draft genome sequence of Psathyrella aberdarensis IHI B618.</title>
        <authorList>
            <person name="Buettner E."/>
            <person name="Kellner H."/>
        </authorList>
    </citation>
    <scope>NUCLEOTIDE SEQUENCE [LARGE SCALE GENOMIC DNA]</scope>
    <source>
        <strain evidence="2 3">IHI B618</strain>
    </source>
</reference>
<feature type="region of interest" description="Disordered" evidence="1">
    <location>
        <begin position="548"/>
        <end position="577"/>
    </location>
</feature>
<proteinExistence type="predicted"/>
<sequence length="577" mass="63991">MEAAIRTPEILDLVFQYLRFTDDLSIIDERIGKGEFLHRWTKKRLTLLNAALTCRAFFQPAMANLWWTVPDSDLLEEDLERFDFYAKLVTHIIDLGRMGEDNVATVLIQLAELRPSRTCFPKLRTVRTNSYNPDPLLFFTSPTLQKLNLRGYWSEDRFRTMCGIIGRLSRRSQDLQLLDIPYIPSREAVHSLLQLRNIRHISFRQSIASSLNFPDFMVSLAELPRLEKLEVNCTSIGGDYAIPGIGARAAGAGTTSDASSSWFAALNSTVLEGTPANIITVLQYLQSTPLREIGLRVCWAEMEDIGVPPAGAADEVYNMTQTIHRQFSDSLKSVSLEYQLGNGIYIIPGGVARMNITLDSILPLLGIPQLERLIIDHTFSIPSLTDAFLQTIPRACPKLSKLSLPTSGSFISPIIFSFGAVQRLVADLPHLTELAVDFNAASTSTPGIVAPHLKVLDVRSSPIWNKRSTAVNIARAFPNLEALQYARETPVKSSHPGLWKEVVSWLPVITGRYNAANYYDEEPDTSGPGTTVRDYSYSPPMIPTVMMPPHPAIIPPIGPGPASDSGSDDPLGYDSDY</sequence>
<dbReference type="Proteomes" id="UP000290288">
    <property type="component" value="Unassembled WGS sequence"/>
</dbReference>
<protein>
    <submittedName>
        <fullName evidence="2">Uncharacterized protein</fullName>
    </submittedName>
</protein>
<dbReference type="AlphaFoldDB" id="A0A4Q2DS16"/>
<evidence type="ECO:0000313" key="2">
    <source>
        <dbReference type="EMBL" id="RXW22416.1"/>
    </source>
</evidence>
<dbReference type="Gene3D" id="3.80.10.10">
    <property type="entry name" value="Ribonuclease Inhibitor"/>
    <property type="match status" value="1"/>
</dbReference>
<accession>A0A4Q2DS16</accession>
<feature type="compositionally biased region" description="Low complexity" evidence="1">
    <location>
        <begin position="560"/>
        <end position="570"/>
    </location>
</feature>
<comment type="caution">
    <text evidence="2">The sequence shown here is derived from an EMBL/GenBank/DDBJ whole genome shotgun (WGS) entry which is preliminary data.</text>
</comment>
<feature type="compositionally biased region" description="Pro residues" evidence="1">
    <location>
        <begin position="548"/>
        <end position="559"/>
    </location>
</feature>
<organism evidence="2 3">
    <name type="scientific">Candolleomyces aberdarensis</name>
    <dbReference type="NCBI Taxonomy" id="2316362"/>
    <lineage>
        <taxon>Eukaryota</taxon>
        <taxon>Fungi</taxon>
        <taxon>Dikarya</taxon>
        <taxon>Basidiomycota</taxon>
        <taxon>Agaricomycotina</taxon>
        <taxon>Agaricomycetes</taxon>
        <taxon>Agaricomycetidae</taxon>
        <taxon>Agaricales</taxon>
        <taxon>Agaricineae</taxon>
        <taxon>Psathyrellaceae</taxon>
        <taxon>Candolleomyces</taxon>
    </lineage>
</organism>
<dbReference type="OrthoDB" id="2631350at2759"/>
<dbReference type="SUPFAM" id="SSF52047">
    <property type="entry name" value="RNI-like"/>
    <property type="match status" value="1"/>
</dbReference>
<keyword evidence="3" id="KW-1185">Reference proteome</keyword>